<dbReference type="Gene3D" id="3.40.50.300">
    <property type="entry name" value="P-loop containing nucleotide triphosphate hydrolases"/>
    <property type="match status" value="1"/>
</dbReference>
<dbReference type="AlphaFoldDB" id="F2NH36"/>
<dbReference type="RefSeq" id="WP_013705920.1">
    <property type="nucleotide sequence ID" value="NC_015388.1"/>
</dbReference>
<dbReference type="InterPro" id="IPR027417">
    <property type="entry name" value="P-loop_NTPase"/>
</dbReference>
<dbReference type="KEGG" id="dao:Desac_0937"/>
<dbReference type="GO" id="GO:0016301">
    <property type="term" value="F:kinase activity"/>
    <property type="evidence" value="ECO:0007669"/>
    <property type="project" value="UniProtKB-KW"/>
</dbReference>
<dbReference type="OrthoDB" id="3213869at2"/>
<reference evidence="2" key="2">
    <citation type="submission" date="2011-03" db="EMBL/GenBank/DDBJ databases">
        <title>The complete genome of Desulfobacca acetoxidans DSM 11109.</title>
        <authorList>
            <consortium name="US DOE Joint Genome Institute (JGI-PGF)"/>
            <person name="Lucas S."/>
            <person name="Copeland A."/>
            <person name="Lapidus A."/>
            <person name="Bruce D."/>
            <person name="Goodwin L."/>
            <person name="Pitluck S."/>
            <person name="Peters L."/>
            <person name="Kyrpides N."/>
            <person name="Mavromatis K."/>
            <person name="Ivanova N."/>
            <person name="Ovchinnikova G."/>
            <person name="Teshima H."/>
            <person name="Detter J.C."/>
            <person name="Han C."/>
            <person name="Land M."/>
            <person name="Hauser L."/>
            <person name="Markowitz V."/>
            <person name="Cheng J.-F."/>
            <person name="Hugenholtz P."/>
            <person name="Woyke T."/>
            <person name="Wu D."/>
            <person name="Spring S."/>
            <person name="Schueler E."/>
            <person name="Brambilla E."/>
            <person name="Klenk H.-P."/>
            <person name="Eisen J.A."/>
        </authorList>
    </citation>
    <scope>NUCLEOTIDE SEQUENCE [LARGE SCALE GENOMIC DNA]</scope>
    <source>
        <strain evidence="2">ATCC 700848 / DSM 11109 / ASRB2</strain>
    </source>
</reference>
<protein>
    <submittedName>
        <fullName evidence="1">HPr kinase</fullName>
    </submittedName>
</protein>
<reference evidence="1 2" key="1">
    <citation type="journal article" date="2011" name="Stand. Genomic Sci.">
        <title>Complete genome sequence of the acetate-degrading sulfate reducer Desulfobacca acetoxidans type strain (ASRB2).</title>
        <authorList>
            <person name="Goker M."/>
            <person name="Teshima H."/>
            <person name="Lapidus A."/>
            <person name="Nolan M."/>
            <person name="Lucas S."/>
            <person name="Hammon N."/>
            <person name="Deshpande S."/>
            <person name="Cheng J.F."/>
            <person name="Tapia R."/>
            <person name="Han C."/>
            <person name="Goodwin L."/>
            <person name="Pitluck S."/>
            <person name="Huntemann M."/>
            <person name="Liolios K."/>
            <person name="Ivanova N."/>
            <person name="Pagani I."/>
            <person name="Mavromatis K."/>
            <person name="Ovchinikova G."/>
            <person name="Pati A."/>
            <person name="Chen A."/>
            <person name="Palaniappan K."/>
            <person name="Land M."/>
            <person name="Hauser L."/>
            <person name="Brambilla E.M."/>
            <person name="Rohde M."/>
            <person name="Spring S."/>
            <person name="Detter J.C."/>
            <person name="Woyke T."/>
            <person name="Bristow J."/>
            <person name="Eisen J.A."/>
            <person name="Markowitz V."/>
            <person name="Hugenholtz P."/>
            <person name="Kyrpides N.C."/>
            <person name="Klenk H.P."/>
        </authorList>
    </citation>
    <scope>NUCLEOTIDE SEQUENCE [LARGE SCALE GENOMIC DNA]</scope>
    <source>
        <strain evidence="2">ATCC 700848 / DSM 11109 / ASRB2</strain>
    </source>
</reference>
<keyword evidence="2" id="KW-1185">Reference proteome</keyword>
<dbReference type="SUPFAM" id="SSF53795">
    <property type="entry name" value="PEP carboxykinase-like"/>
    <property type="match status" value="1"/>
</dbReference>
<keyword evidence="1" id="KW-0808">Transferase</keyword>
<proteinExistence type="predicted"/>
<dbReference type="eggNOG" id="COG1493">
    <property type="taxonomic scope" value="Bacteria"/>
</dbReference>
<dbReference type="Proteomes" id="UP000000483">
    <property type="component" value="Chromosome"/>
</dbReference>
<sequence length="311" mass="33876">MVSSNLSRSGDNCPTPYYYRAFGLTIASALPCPELLPAEGAAEVTIRYGTVPDGLESVQRQGVCFQVNSEAFLLKLNTIAKYLVTAGKQIIIERAAGAQDNEVRLFLLGSALAALLQQRGLLPLHGCAVEVNGGAAVFVGLSGCGKSTLAEALHQRGYRIMADDVCVISFASSGTPLVISAYPQLKLWADALKKLGRDPRGLPLVRAGLEKYGLPLKDGFSRNPSPLQRVYELAESNSQELELIPLQGLDKLTVLMRHTYRPQFLAGTLGKKRHFEQCGQAAQHCRVSRLVRPRTPFRLTELADLVEEDWA</sequence>
<keyword evidence="1" id="KW-0418">Kinase</keyword>
<dbReference type="EMBL" id="CP002629">
    <property type="protein sequence ID" value="AEB08807.1"/>
    <property type="molecule type" value="Genomic_DNA"/>
</dbReference>
<name>F2NH36_DESAR</name>
<evidence type="ECO:0000313" key="1">
    <source>
        <dbReference type="EMBL" id="AEB08807.1"/>
    </source>
</evidence>
<evidence type="ECO:0000313" key="2">
    <source>
        <dbReference type="Proteomes" id="UP000000483"/>
    </source>
</evidence>
<dbReference type="HOGENOM" id="CLU_073290_1_0_7"/>
<organism evidence="1 2">
    <name type="scientific">Desulfobacca acetoxidans (strain ATCC 700848 / DSM 11109 / ASRB2)</name>
    <dbReference type="NCBI Taxonomy" id="880072"/>
    <lineage>
        <taxon>Bacteria</taxon>
        <taxon>Pseudomonadati</taxon>
        <taxon>Thermodesulfobacteriota</taxon>
        <taxon>Desulfobaccia</taxon>
        <taxon>Desulfobaccales</taxon>
        <taxon>Desulfobaccaceae</taxon>
        <taxon>Desulfobacca</taxon>
    </lineage>
</organism>
<gene>
    <name evidence="1" type="ordered locus">Desac_0937</name>
</gene>
<accession>F2NH36</accession>
<dbReference type="STRING" id="880072.Desac_0937"/>